<dbReference type="PROSITE" id="PS00198">
    <property type="entry name" value="4FE4S_FER_1"/>
    <property type="match status" value="1"/>
</dbReference>
<evidence type="ECO:0000256" key="3">
    <source>
        <dbReference type="ARBA" id="ARBA00022723"/>
    </source>
</evidence>
<dbReference type="PROSITE" id="PS51379">
    <property type="entry name" value="4FE4S_FER_2"/>
    <property type="match status" value="2"/>
</dbReference>
<dbReference type="Gene3D" id="3.30.70.20">
    <property type="match status" value="1"/>
</dbReference>
<dbReference type="InterPro" id="IPR011886">
    <property type="entry name" value="NapH_MauN"/>
</dbReference>
<proteinExistence type="predicted"/>
<evidence type="ECO:0000256" key="5">
    <source>
        <dbReference type="ARBA" id="ARBA00022982"/>
    </source>
</evidence>
<keyword evidence="1" id="KW-0813">Transport</keyword>
<dbReference type="InterPro" id="IPR017896">
    <property type="entry name" value="4Fe4S_Fe-S-bd"/>
</dbReference>
<protein>
    <submittedName>
        <fullName evidence="10">Polyferredoxin NapH (Periplasmic nitrate reductase)</fullName>
    </submittedName>
</protein>
<evidence type="ECO:0000256" key="2">
    <source>
        <dbReference type="ARBA" id="ARBA00022485"/>
    </source>
</evidence>
<dbReference type="GO" id="GO:0051539">
    <property type="term" value="F:4 iron, 4 sulfur cluster binding"/>
    <property type="evidence" value="ECO:0007669"/>
    <property type="project" value="UniProtKB-KW"/>
</dbReference>
<keyword evidence="8" id="KW-0472">Membrane</keyword>
<evidence type="ECO:0000256" key="4">
    <source>
        <dbReference type="ARBA" id="ARBA00022737"/>
    </source>
</evidence>
<keyword evidence="5" id="KW-0249">Electron transport</keyword>
<evidence type="ECO:0000256" key="7">
    <source>
        <dbReference type="ARBA" id="ARBA00023014"/>
    </source>
</evidence>
<evidence type="ECO:0000256" key="1">
    <source>
        <dbReference type="ARBA" id="ARBA00022448"/>
    </source>
</evidence>
<dbReference type="AlphaFoldDB" id="A0A3B1BV42"/>
<dbReference type="InterPro" id="IPR051684">
    <property type="entry name" value="Electron_Trans/Redox"/>
</dbReference>
<accession>A0A3B1BV42</accession>
<dbReference type="Pfam" id="PF12838">
    <property type="entry name" value="Fer4_7"/>
    <property type="match status" value="1"/>
</dbReference>
<evidence type="ECO:0000256" key="6">
    <source>
        <dbReference type="ARBA" id="ARBA00023004"/>
    </source>
</evidence>
<organism evidence="10">
    <name type="scientific">hydrothermal vent metagenome</name>
    <dbReference type="NCBI Taxonomy" id="652676"/>
    <lineage>
        <taxon>unclassified sequences</taxon>
        <taxon>metagenomes</taxon>
        <taxon>ecological metagenomes</taxon>
    </lineage>
</organism>
<dbReference type="NCBIfam" id="TIGR02163">
    <property type="entry name" value="napH"/>
    <property type="match status" value="1"/>
</dbReference>
<evidence type="ECO:0000259" key="9">
    <source>
        <dbReference type="PROSITE" id="PS51379"/>
    </source>
</evidence>
<keyword evidence="3" id="KW-0479">Metal-binding</keyword>
<dbReference type="GO" id="GO:0046872">
    <property type="term" value="F:metal ion binding"/>
    <property type="evidence" value="ECO:0007669"/>
    <property type="project" value="UniProtKB-KW"/>
</dbReference>
<dbReference type="PANTHER" id="PTHR30176">
    <property type="entry name" value="FERREDOXIN-TYPE PROTEIN NAPH"/>
    <property type="match status" value="1"/>
</dbReference>
<keyword evidence="6" id="KW-0408">Iron</keyword>
<keyword evidence="8" id="KW-1133">Transmembrane helix</keyword>
<dbReference type="EMBL" id="UOFX01000039">
    <property type="protein sequence ID" value="VAX08537.1"/>
    <property type="molecule type" value="Genomic_DNA"/>
</dbReference>
<keyword evidence="7" id="KW-0411">Iron-sulfur</keyword>
<feature type="domain" description="4Fe-4S ferredoxin-type" evidence="9">
    <location>
        <begin position="252"/>
        <end position="281"/>
    </location>
</feature>
<keyword evidence="4" id="KW-0677">Repeat</keyword>
<keyword evidence="2" id="KW-0004">4Fe-4S</keyword>
<keyword evidence="8" id="KW-0812">Transmembrane</keyword>
<feature type="transmembrane region" description="Helical" evidence="8">
    <location>
        <begin position="29"/>
        <end position="49"/>
    </location>
</feature>
<dbReference type="SUPFAM" id="SSF54862">
    <property type="entry name" value="4Fe-4S ferredoxins"/>
    <property type="match status" value="1"/>
</dbReference>
<name>A0A3B1BV42_9ZZZZ</name>
<evidence type="ECO:0000313" key="10">
    <source>
        <dbReference type="EMBL" id="VAX08537.1"/>
    </source>
</evidence>
<dbReference type="PANTHER" id="PTHR30176:SF3">
    <property type="entry name" value="FERREDOXIN-TYPE PROTEIN NAPH"/>
    <property type="match status" value="1"/>
</dbReference>
<gene>
    <name evidence="10" type="ORF">MNBD_GAMMA26-667</name>
</gene>
<dbReference type="NCBIfam" id="NF007013">
    <property type="entry name" value="PRK09477.1"/>
    <property type="match status" value="1"/>
</dbReference>
<dbReference type="GO" id="GO:0005886">
    <property type="term" value="C:plasma membrane"/>
    <property type="evidence" value="ECO:0007669"/>
    <property type="project" value="TreeGrafter"/>
</dbReference>
<feature type="transmembrane region" description="Helical" evidence="8">
    <location>
        <begin position="164"/>
        <end position="186"/>
    </location>
</feature>
<sequence>MARQAEVGAAALHSKGWLKSHQWLLLRRMCQLSILGLFLLGPIAGIWLIKGNLAASMILDTVPLSDPYLMLQVFLTGHTPELAGLLGAMIVLVFYLLVSGRVYCSWVCPVNIVTDVASDLQHRLGIKVRSHYSRQTRYWLLGMTLILALTTGSLLWELVNPVSIVFRGLVFGLGLGWGVIAAIFLFELLVSHRGWCGHLCPVGAFYGLIGRVSLLRVIAAKREQCNDCMDCFDVCPEPQVIRPALKGEKDQQSPVIKSGMCTNCGRCIDICSKDVFRFGIGIDKKTPH</sequence>
<feature type="domain" description="4Fe-4S ferredoxin-type" evidence="9">
    <location>
        <begin position="216"/>
        <end position="246"/>
    </location>
</feature>
<evidence type="ECO:0000256" key="8">
    <source>
        <dbReference type="SAM" id="Phobius"/>
    </source>
</evidence>
<feature type="transmembrane region" description="Helical" evidence="8">
    <location>
        <begin position="69"/>
        <end position="97"/>
    </location>
</feature>
<dbReference type="Pfam" id="PF12801">
    <property type="entry name" value="Fer4_5"/>
    <property type="match status" value="2"/>
</dbReference>
<feature type="transmembrane region" description="Helical" evidence="8">
    <location>
        <begin position="138"/>
        <end position="158"/>
    </location>
</feature>
<dbReference type="InterPro" id="IPR017900">
    <property type="entry name" value="4Fe4S_Fe_S_CS"/>
</dbReference>
<reference evidence="10" key="1">
    <citation type="submission" date="2018-06" db="EMBL/GenBank/DDBJ databases">
        <authorList>
            <person name="Zhirakovskaya E."/>
        </authorList>
    </citation>
    <scope>NUCLEOTIDE SEQUENCE</scope>
</reference>